<dbReference type="Proteomes" id="UP000807504">
    <property type="component" value="Unassembled WGS sequence"/>
</dbReference>
<feature type="domain" description="BTB" evidence="1">
    <location>
        <begin position="376"/>
        <end position="438"/>
    </location>
</feature>
<organism evidence="3 4">
    <name type="scientific">Argiope bruennichi</name>
    <name type="common">Wasp spider</name>
    <name type="synonym">Aranea bruennichi</name>
    <dbReference type="NCBI Taxonomy" id="94029"/>
    <lineage>
        <taxon>Eukaryota</taxon>
        <taxon>Metazoa</taxon>
        <taxon>Ecdysozoa</taxon>
        <taxon>Arthropoda</taxon>
        <taxon>Chelicerata</taxon>
        <taxon>Arachnida</taxon>
        <taxon>Araneae</taxon>
        <taxon>Araneomorphae</taxon>
        <taxon>Entelegynae</taxon>
        <taxon>Araneoidea</taxon>
        <taxon>Araneidae</taxon>
        <taxon>Argiope</taxon>
    </lineage>
</organism>
<dbReference type="SMART" id="SM00225">
    <property type="entry name" value="BTB"/>
    <property type="match status" value="1"/>
</dbReference>
<dbReference type="InterPro" id="IPR011333">
    <property type="entry name" value="SKP1/BTB/POZ_sf"/>
</dbReference>
<reference evidence="3" key="1">
    <citation type="journal article" date="2020" name="bioRxiv">
        <title>Chromosome-level reference genome of the European wasp spider Argiope bruennichi: a resource for studies on range expansion and evolutionary adaptation.</title>
        <authorList>
            <person name="Sheffer M.M."/>
            <person name="Hoppe A."/>
            <person name="Krehenwinkel H."/>
            <person name="Uhl G."/>
            <person name="Kuss A.W."/>
            <person name="Jensen L."/>
            <person name="Jensen C."/>
            <person name="Gillespie R.G."/>
            <person name="Hoff K.J."/>
            <person name="Prost S."/>
        </authorList>
    </citation>
    <scope>NUCLEOTIDE SEQUENCE</scope>
</reference>
<evidence type="ECO:0000259" key="2">
    <source>
        <dbReference type="PROSITE" id="PS50144"/>
    </source>
</evidence>
<feature type="domain" description="MATH" evidence="2">
    <location>
        <begin position="46"/>
        <end position="101"/>
    </location>
</feature>
<dbReference type="CDD" id="cd18186">
    <property type="entry name" value="BTB_POZ_ZBTB_KLHL-like"/>
    <property type="match status" value="1"/>
</dbReference>
<proteinExistence type="predicted"/>
<dbReference type="EMBL" id="JABXBU010000030">
    <property type="protein sequence ID" value="KAF8785114.1"/>
    <property type="molecule type" value="Genomic_DNA"/>
</dbReference>
<dbReference type="SUPFAM" id="SSF49599">
    <property type="entry name" value="TRAF domain-like"/>
    <property type="match status" value="1"/>
</dbReference>
<dbReference type="Gene3D" id="2.60.210.10">
    <property type="entry name" value="Apoptosis, Tumor Necrosis Factor Receptor Associated Protein 2, Chain A"/>
    <property type="match status" value="1"/>
</dbReference>
<dbReference type="InterPro" id="IPR008974">
    <property type="entry name" value="TRAF-like"/>
</dbReference>
<dbReference type="PROSITE" id="PS50097">
    <property type="entry name" value="BTB"/>
    <property type="match status" value="1"/>
</dbReference>
<dbReference type="InterPro" id="IPR002083">
    <property type="entry name" value="MATH/TRAF_dom"/>
</dbReference>
<dbReference type="Pfam" id="PF00651">
    <property type="entry name" value="BTB"/>
    <property type="match status" value="1"/>
</dbReference>
<accession>A0A8T0F1V9</accession>
<dbReference type="Gene3D" id="3.30.710.10">
    <property type="entry name" value="Potassium Channel Kv1.1, Chain A"/>
    <property type="match status" value="1"/>
</dbReference>
<dbReference type="AlphaFoldDB" id="A0A8T0F1V9"/>
<dbReference type="Pfam" id="PF22486">
    <property type="entry name" value="MATH_2"/>
    <property type="match status" value="1"/>
</dbReference>
<name>A0A8T0F1V9_ARGBR</name>
<comment type="caution">
    <text evidence="3">The sequence shown here is derived from an EMBL/GenBank/DDBJ whole genome shotgun (WGS) entry which is preliminary data.</text>
</comment>
<dbReference type="PANTHER" id="PTHR24413">
    <property type="entry name" value="SPECKLE-TYPE POZ PROTEIN"/>
    <property type="match status" value="1"/>
</dbReference>
<sequence length="527" mass="61895">MGKAKQRRRKVKERYGKVNECCEKVKERYGKVNECCEKVKERCGKGFLYIWRIENFDYCWHKTGEQLESPLFHIDSSKKSLWRLWLYPRGEDDGEYISCFLFRVEGGPETVDVDFELSLSVGDSLLVPSASFLKIYLFKINEKEGEKCFIQRRKVFADKEAQKNGFTLTLGCRILNKEGDSFEGTVYYERSTIAVEHISDLYIFDDYADLDPVSNRAIEVQPLLEDDPLISINLSNFEENLTVKIYPKNCEKIKYAFCKILIVKNWANESPIEHKRFWIGKIKTDVKRYHIPLPETEKTNPDDGKNSQKTIFFRYEFAYTTGVEYSNYELKDCGTDLSIRKLFIPNPNENVEVSKLPHVLTVLNVLESAYKDKSFVDVKIQTKTKSFPSHKAFLCARSSKFRHNLKSNMETFEIKNFDADTIRRFLLFMYTDRADHLSWTIAIKLYSMADEFGVKLLKEKCRGYLESKCDFNNISELLILADIFQDFVLKAYIEKYIDEESEFYLSKMVKYLSKTNRKSLWNMTVHD</sequence>
<reference evidence="3" key="2">
    <citation type="submission" date="2020-06" db="EMBL/GenBank/DDBJ databases">
        <authorList>
            <person name="Sheffer M."/>
        </authorList>
    </citation>
    <scope>NUCLEOTIDE SEQUENCE</scope>
</reference>
<protein>
    <submittedName>
        <fullName evidence="3">TD and POZ domain-containing protein 1</fullName>
    </submittedName>
</protein>
<dbReference type="GO" id="GO:0030163">
    <property type="term" value="P:protein catabolic process"/>
    <property type="evidence" value="ECO:0007669"/>
    <property type="project" value="UniProtKB-ARBA"/>
</dbReference>
<gene>
    <name evidence="3" type="ORF">HNY73_010701</name>
</gene>
<evidence type="ECO:0000313" key="4">
    <source>
        <dbReference type="Proteomes" id="UP000807504"/>
    </source>
</evidence>
<evidence type="ECO:0000259" key="1">
    <source>
        <dbReference type="PROSITE" id="PS50097"/>
    </source>
</evidence>
<keyword evidence="4" id="KW-1185">Reference proteome</keyword>
<dbReference type="PROSITE" id="PS50144">
    <property type="entry name" value="MATH"/>
    <property type="match status" value="1"/>
</dbReference>
<dbReference type="InterPro" id="IPR000210">
    <property type="entry name" value="BTB/POZ_dom"/>
</dbReference>
<evidence type="ECO:0000313" key="3">
    <source>
        <dbReference type="EMBL" id="KAF8785114.1"/>
    </source>
</evidence>
<dbReference type="SUPFAM" id="SSF54695">
    <property type="entry name" value="POZ domain"/>
    <property type="match status" value="1"/>
</dbReference>